<dbReference type="InterPro" id="IPR039725">
    <property type="entry name" value="CC2D1A/B"/>
</dbReference>
<dbReference type="GO" id="GO:0001227">
    <property type="term" value="F:DNA-binding transcription repressor activity, RNA polymerase II-specific"/>
    <property type="evidence" value="ECO:0007669"/>
    <property type="project" value="InterPro"/>
</dbReference>
<feature type="compositionally biased region" description="Basic residues" evidence="2">
    <location>
        <begin position="7"/>
        <end position="17"/>
    </location>
</feature>
<keyword evidence="1" id="KW-0175">Coiled coil</keyword>
<dbReference type="SMART" id="SM00685">
    <property type="entry name" value="DM14"/>
    <property type="match status" value="1"/>
</dbReference>
<feature type="compositionally biased region" description="Pro residues" evidence="2">
    <location>
        <begin position="250"/>
        <end position="261"/>
    </location>
</feature>
<evidence type="ECO:0000313" key="4">
    <source>
        <dbReference type="EMBL" id="KAJ1646251.1"/>
    </source>
</evidence>
<feature type="compositionally biased region" description="Polar residues" evidence="2">
    <location>
        <begin position="18"/>
        <end position="30"/>
    </location>
</feature>
<sequence>MYLIAGRGRKGVSRKKTSGATASHSQSHSVQHLYPGSEDLDFSHDYEHEHEHGDIDEADLNDAGLLGEFEALRAAMGLSQATEAHQKQMPAQPRQSEAQAEHALVEQPKHIDGTFSDDDQALEAVVVTDEDMNDPHLLAELTKISQSDAREAAQNVIYAEADASDTKAETETKSELEQKPAQDNKEEESKRMETLTVLAERVSQFRSTALAAKKAGDMDAARSMLLKMRDAQSAISILQSGSSLPSDYVVPPPPPSQPLPPSSSAASKELTIAKKQPVQSSVKTQTAPASTKTAAPLTKTATSATKTTAAKTELLTSHCAESRLREVTTESFDRSFEEIAKSFAAMKTKLESQSAEAAKMAAYFLKTGDKAMALEFHRLRKSAVADLAVVASYEANGRPLPPPFLHREVRWSAPGEQQRDISASELQIAIRRMVSAGDLAATLGGQSDFYIQWETTWPKDKGSKAYTRTMRFREFDESQGDLEIGYTKNVEFVDRQYVRPLLRWIERGKLTIELYKYMGILWGSQLIGRATLPLADLRSSSEVAALVEFKAVSASLGRADRSLVGGAVFVDVAARLRLPLSNKPEKVVYSERWIYIGSNSEQQEQQGRGVMAQEQPPLAQEQPPASAAEAVRDAPLSPRSDMQPQSQLSQLSLPLPPPVPSQEQDKEQPTAPRPHSKEQTHTSEATSAATAATNASSTAEDIAAQMDIMETTVSNAVLELELLQIPARIRATKDKNEISELEDLESSIKLRMSVVAAQVGAGIMTIRDYINSVEKEIAQNKEWALAAKRQGRKDLAVRALKRIKAMQNELNEMKQAMENDEEEEEAANE</sequence>
<gene>
    <name evidence="4" type="ORF">LPJ64_002270</name>
</gene>
<dbReference type="EMBL" id="JANBOH010000069">
    <property type="protein sequence ID" value="KAJ1646251.1"/>
    <property type="molecule type" value="Genomic_DNA"/>
</dbReference>
<name>A0A9W7XNH3_9FUNG</name>
<proteinExistence type="predicted"/>
<feature type="region of interest" description="Disordered" evidence="2">
    <location>
        <begin position="604"/>
        <end position="696"/>
    </location>
</feature>
<evidence type="ECO:0000256" key="2">
    <source>
        <dbReference type="SAM" id="MobiDB-lite"/>
    </source>
</evidence>
<comment type="caution">
    <text evidence="4">The sequence shown here is derived from an EMBL/GenBank/DDBJ whole genome shotgun (WGS) entry which is preliminary data.</text>
</comment>
<dbReference type="PANTHER" id="PTHR13076">
    <property type="entry name" value="COILED-COIL AND C2 DOMAIN-CONTAINING PROTEIN 1-LIKE"/>
    <property type="match status" value="1"/>
</dbReference>
<dbReference type="InterPro" id="IPR006608">
    <property type="entry name" value="CC2D1A/B_DM14"/>
</dbReference>
<feature type="compositionally biased region" description="Low complexity" evidence="2">
    <location>
        <begin position="682"/>
        <end position="696"/>
    </location>
</feature>
<feature type="region of interest" description="Disordered" evidence="2">
    <location>
        <begin position="245"/>
        <end position="305"/>
    </location>
</feature>
<reference evidence="4" key="1">
    <citation type="submission" date="2022-07" db="EMBL/GenBank/DDBJ databases">
        <title>Phylogenomic reconstructions and comparative analyses of Kickxellomycotina fungi.</title>
        <authorList>
            <person name="Reynolds N.K."/>
            <person name="Stajich J.E."/>
            <person name="Barry K."/>
            <person name="Grigoriev I.V."/>
            <person name="Crous P."/>
            <person name="Smith M.E."/>
        </authorList>
    </citation>
    <scope>NUCLEOTIDE SEQUENCE</scope>
    <source>
        <strain evidence="4">NBRC 105413</strain>
    </source>
</reference>
<dbReference type="AlphaFoldDB" id="A0A9W7XNH3"/>
<feature type="region of interest" description="Disordered" evidence="2">
    <location>
        <begin position="1"/>
        <end position="42"/>
    </location>
</feature>
<feature type="compositionally biased region" description="Low complexity" evidence="2">
    <location>
        <begin position="283"/>
        <end position="305"/>
    </location>
</feature>
<feature type="region of interest" description="Disordered" evidence="2">
    <location>
        <begin position="161"/>
        <end position="190"/>
    </location>
</feature>
<feature type="compositionally biased region" description="Low complexity" evidence="2">
    <location>
        <begin position="612"/>
        <end position="629"/>
    </location>
</feature>
<accession>A0A9W7XNH3</accession>
<feature type="domain" description="DM14" evidence="3">
    <location>
        <begin position="195"/>
        <end position="254"/>
    </location>
</feature>
<feature type="compositionally biased region" description="Low complexity" evidence="2">
    <location>
        <begin position="643"/>
        <end position="653"/>
    </location>
</feature>
<dbReference type="Proteomes" id="UP001145021">
    <property type="component" value="Unassembled WGS sequence"/>
</dbReference>
<organism evidence="4 5">
    <name type="scientific">Coemansia asiatica</name>
    <dbReference type="NCBI Taxonomy" id="1052880"/>
    <lineage>
        <taxon>Eukaryota</taxon>
        <taxon>Fungi</taxon>
        <taxon>Fungi incertae sedis</taxon>
        <taxon>Zoopagomycota</taxon>
        <taxon>Kickxellomycotina</taxon>
        <taxon>Kickxellomycetes</taxon>
        <taxon>Kickxellales</taxon>
        <taxon>Kickxellaceae</taxon>
        <taxon>Coemansia</taxon>
    </lineage>
</organism>
<evidence type="ECO:0000256" key="1">
    <source>
        <dbReference type="SAM" id="Coils"/>
    </source>
</evidence>
<evidence type="ECO:0000259" key="3">
    <source>
        <dbReference type="SMART" id="SM00685"/>
    </source>
</evidence>
<evidence type="ECO:0000313" key="5">
    <source>
        <dbReference type="Proteomes" id="UP001145021"/>
    </source>
</evidence>
<feature type="coiled-coil region" evidence="1">
    <location>
        <begin position="796"/>
        <end position="827"/>
    </location>
</feature>
<dbReference type="PANTHER" id="PTHR13076:SF9">
    <property type="entry name" value="COILED-COIL AND C2 DOMAIN-CONTAINING PROTEIN 1-LIKE"/>
    <property type="match status" value="1"/>
</dbReference>
<feature type="compositionally biased region" description="Basic and acidic residues" evidence="2">
    <location>
        <begin position="164"/>
        <end position="190"/>
    </location>
</feature>
<keyword evidence="5" id="KW-1185">Reference proteome</keyword>
<protein>
    <recommendedName>
        <fullName evidence="3">DM14 domain-containing protein</fullName>
    </recommendedName>
</protein>